<keyword evidence="1" id="KW-0812">Transmembrane</keyword>
<dbReference type="EMBL" id="MUXF01000005">
    <property type="protein sequence ID" value="PUE66954.1"/>
    <property type="molecule type" value="Genomic_DNA"/>
</dbReference>
<name>A0ABX5JLE6_9BACT</name>
<gene>
    <name evidence="2" type="ORF">B0175_03600</name>
</gene>
<dbReference type="Pfam" id="PF03929">
    <property type="entry name" value="PepSY_TM"/>
    <property type="match status" value="1"/>
</dbReference>
<feature type="transmembrane region" description="Helical" evidence="1">
    <location>
        <begin position="395"/>
        <end position="414"/>
    </location>
</feature>
<keyword evidence="3" id="KW-1185">Reference proteome</keyword>
<feature type="transmembrane region" description="Helical" evidence="1">
    <location>
        <begin position="456"/>
        <end position="475"/>
    </location>
</feature>
<sequence>MIKQLTKQEEKKLFNQRLQRVHIALGISFSFIMYIALFFGIFAIMLPYIQNWENSSKHIKITDISTIDYTKMVDRVLNDSDFPKAKPITITLPGYMKDPTLKISTQFVAPKVFDPNTSLEIKEETKVFELAKFLNYMHYGKPFGEFGWYVFGFMAVACIVLMIGGLYQILILKYKNSTTSQTGTFSKWHRKILLWTVLPFFIITITGAFFNLGKKFAPAMAYVVTKGEIYEPYKLIGPVYNIPEPRKKKQNDSVQMLSMNELLKIAQNIAPNIDFHRIKLTNWGDSAAMAKLEGYNPYMPFLNGYSNKPNVILSGVDGSLIYEQKVLEKNWGSIFYDSMVYIHLLFIADDFTRLFIAFLMIVTLLAIGFGNLLYLEKRARKFPLNIPAYQGLGKLSLAVMIGAIPATGLLFFLQWLLPFDMENRSLIQQGFFATLWVSTFTYSFYKLNSYQTAKEFLYLGGILFALSPISHFINSGFSLVKLWKEELYTVFAVDVGLFIFGLILLVIAYKLPTQREKIQKFWTSRGVK</sequence>
<dbReference type="Proteomes" id="UP000251311">
    <property type="component" value="Unassembled WGS sequence"/>
</dbReference>
<feature type="transmembrane region" description="Helical" evidence="1">
    <location>
        <begin position="21"/>
        <end position="49"/>
    </location>
</feature>
<feature type="transmembrane region" description="Helical" evidence="1">
    <location>
        <begin position="146"/>
        <end position="171"/>
    </location>
</feature>
<feature type="transmembrane region" description="Helical" evidence="1">
    <location>
        <begin position="192"/>
        <end position="212"/>
    </location>
</feature>
<dbReference type="InterPro" id="IPR005625">
    <property type="entry name" value="PepSY-ass_TM"/>
</dbReference>
<evidence type="ECO:0000313" key="2">
    <source>
        <dbReference type="EMBL" id="PUE66954.1"/>
    </source>
</evidence>
<protein>
    <submittedName>
        <fullName evidence="2">ABC transporter permease</fullName>
    </submittedName>
</protein>
<accession>A0ABX5JLE6</accession>
<dbReference type="RefSeq" id="WP_108527319.1">
    <property type="nucleotide sequence ID" value="NZ_MUXF01000005.1"/>
</dbReference>
<organism evidence="2 3">
    <name type="scientific">Arcobacter lacus</name>
    <dbReference type="NCBI Taxonomy" id="1912876"/>
    <lineage>
        <taxon>Bacteria</taxon>
        <taxon>Pseudomonadati</taxon>
        <taxon>Campylobacterota</taxon>
        <taxon>Epsilonproteobacteria</taxon>
        <taxon>Campylobacterales</taxon>
        <taxon>Arcobacteraceae</taxon>
        <taxon>Arcobacter</taxon>
    </lineage>
</organism>
<dbReference type="PANTHER" id="PTHR34219:SF9">
    <property type="entry name" value="IRON-REGULATED INNER MEMBRANE PROTEIN"/>
    <property type="match status" value="1"/>
</dbReference>
<feature type="transmembrane region" description="Helical" evidence="1">
    <location>
        <begin position="354"/>
        <end position="374"/>
    </location>
</feature>
<proteinExistence type="predicted"/>
<keyword evidence="1" id="KW-0472">Membrane</keyword>
<comment type="caution">
    <text evidence="2">The sequence shown here is derived from an EMBL/GenBank/DDBJ whole genome shotgun (WGS) entry which is preliminary data.</text>
</comment>
<evidence type="ECO:0000313" key="3">
    <source>
        <dbReference type="Proteomes" id="UP000251311"/>
    </source>
</evidence>
<feature type="transmembrane region" description="Helical" evidence="1">
    <location>
        <begin position="426"/>
        <end position="444"/>
    </location>
</feature>
<evidence type="ECO:0000256" key="1">
    <source>
        <dbReference type="SAM" id="Phobius"/>
    </source>
</evidence>
<keyword evidence="1" id="KW-1133">Transmembrane helix</keyword>
<dbReference type="PANTHER" id="PTHR34219">
    <property type="entry name" value="IRON-REGULATED INNER MEMBRANE PROTEIN-RELATED"/>
    <property type="match status" value="1"/>
</dbReference>
<feature type="transmembrane region" description="Helical" evidence="1">
    <location>
        <begin position="487"/>
        <end position="509"/>
    </location>
</feature>
<reference evidence="2 3" key="1">
    <citation type="submission" date="2017-02" db="EMBL/GenBank/DDBJ databases">
        <title>Arcobacter lacus sp. nov., a new species isolated from reclaimed water.</title>
        <authorList>
            <person name="Figueras M.J."/>
            <person name="Perez-Cataluna A."/>
            <person name="Salas-Masso N."/>
        </authorList>
    </citation>
    <scope>NUCLEOTIDE SEQUENCE [LARGE SCALE GENOMIC DNA]</scope>
    <source>
        <strain evidence="2 3">RW43-9</strain>
    </source>
</reference>